<protein>
    <submittedName>
        <fullName evidence="1">LTXXQ motif family protein</fullName>
    </submittedName>
</protein>
<evidence type="ECO:0000313" key="2">
    <source>
        <dbReference type="Proteomes" id="UP000199403"/>
    </source>
</evidence>
<dbReference type="EMBL" id="FNZH01000001">
    <property type="protein sequence ID" value="SEI91344.1"/>
    <property type="molecule type" value="Genomic_DNA"/>
</dbReference>
<dbReference type="STRING" id="1416801.SAMN05192553_101820"/>
<dbReference type="Gene3D" id="1.20.120.1490">
    <property type="match status" value="1"/>
</dbReference>
<dbReference type="GO" id="GO:0042597">
    <property type="term" value="C:periplasmic space"/>
    <property type="evidence" value="ECO:0007669"/>
    <property type="project" value="InterPro"/>
</dbReference>
<dbReference type="RefSeq" id="WP_092169736.1">
    <property type="nucleotide sequence ID" value="NZ_FNZH01000001.1"/>
</dbReference>
<gene>
    <name evidence="1" type="ORF">SAMN05192553_101820</name>
</gene>
<dbReference type="InterPro" id="IPR012899">
    <property type="entry name" value="LTXXQ"/>
</dbReference>
<organism evidence="1 2">
    <name type="scientific">Cyclobacterium xiamenense</name>
    <dbReference type="NCBI Taxonomy" id="1297121"/>
    <lineage>
        <taxon>Bacteria</taxon>
        <taxon>Pseudomonadati</taxon>
        <taxon>Bacteroidota</taxon>
        <taxon>Cytophagia</taxon>
        <taxon>Cytophagales</taxon>
        <taxon>Cyclobacteriaceae</taxon>
        <taxon>Cyclobacterium</taxon>
    </lineage>
</organism>
<sequence length="153" mass="18255">MKNWIVIGLLFACSLPGYGQREKRVDREKLEAARVAFITNRLSLSPEQAEKFWPLYNEHEDSRKELMRELYRISKKAKEDGLTQSVAQELMEERFDLQQALLQQEKEFLGKVSETLTPVQALRLNETNRDFARHIYRMQGREREKERERQPEN</sequence>
<reference evidence="2" key="1">
    <citation type="submission" date="2016-10" db="EMBL/GenBank/DDBJ databases">
        <authorList>
            <person name="Varghese N."/>
            <person name="Submissions S."/>
        </authorList>
    </citation>
    <scope>NUCLEOTIDE SEQUENCE [LARGE SCALE GENOMIC DNA]</scope>
    <source>
        <strain evidence="2">IBRC-M 10761</strain>
    </source>
</reference>
<accession>A0A1H6UKW4</accession>
<name>A0A1H6UKW4_9BACT</name>
<dbReference type="Pfam" id="PF07813">
    <property type="entry name" value="LTXXQ"/>
    <property type="match status" value="1"/>
</dbReference>
<evidence type="ECO:0000313" key="1">
    <source>
        <dbReference type="EMBL" id="SEI91344.1"/>
    </source>
</evidence>
<keyword evidence="2" id="KW-1185">Reference proteome</keyword>
<dbReference type="AlphaFoldDB" id="A0A1H6UKW4"/>
<proteinExistence type="predicted"/>
<dbReference type="OrthoDB" id="675330at2"/>
<dbReference type="Proteomes" id="UP000199403">
    <property type="component" value="Unassembled WGS sequence"/>
</dbReference>